<dbReference type="PROSITE" id="PS51257">
    <property type="entry name" value="PROKAR_LIPOPROTEIN"/>
    <property type="match status" value="1"/>
</dbReference>
<feature type="compositionally biased region" description="Polar residues" evidence="1">
    <location>
        <begin position="57"/>
        <end position="69"/>
    </location>
</feature>
<sequence length="104" mass="11193">MPTTVRDLSGFYVPWGLASCEEAPGGTRWSIPLPGDLLPMDWELTEGEEGRVAEPSLSVQTLDPPQQSRVRSLQALREGELATAAHAATPTVNRRRAGRPGTAV</sequence>
<dbReference type="EMBL" id="CP163429">
    <property type="protein sequence ID" value="XDP97992.1"/>
    <property type="molecule type" value="Genomic_DNA"/>
</dbReference>
<evidence type="ECO:0000256" key="1">
    <source>
        <dbReference type="SAM" id="MobiDB-lite"/>
    </source>
</evidence>
<accession>A0AB39LZB5</accession>
<name>A0AB39LZB5_9ACTN</name>
<protein>
    <submittedName>
        <fullName evidence="2">Uncharacterized protein</fullName>
    </submittedName>
</protein>
<dbReference type="AlphaFoldDB" id="A0AB39LZB5"/>
<evidence type="ECO:0000313" key="2">
    <source>
        <dbReference type="EMBL" id="XDP97992.1"/>
    </source>
</evidence>
<feature type="region of interest" description="Disordered" evidence="1">
    <location>
        <begin position="48"/>
        <end position="69"/>
    </location>
</feature>
<proteinExistence type="predicted"/>
<dbReference type="RefSeq" id="WP_369161393.1">
    <property type="nucleotide sequence ID" value="NZ_CP163429.1"/>
</dbReference>
<feature type="region of interest" description="Disordered" evidence="1">
    <location>
        <begin position="81"/>
        <end position="104"/>
    </location>
</feature>
<reference evidence="2" key="1">
    <citation type="submission" date="2024-07" db="EMBL/GenBank/DDBJ databases">
        <authorList>
            <person name="Yu S.T."/>
        </authorList>
    </citation>
    <scope>NUCLEOTIDE SEQUENCE</scope>
    <source>
        <strain evidence="2">R02</strain>
    </source>
</reference>
<organism evidence="2">
    <name type="scientific">Streptomyces sp. R02</name>
    <dbReference type="NCBI Taxonomy" id="3238623"/>
    <lineage>
        <taxon>Bacteria</taxon>
        <taxon>Bacillati</taxon>
        <taxon>Actinomycetota</taxon>
        <taxon>Actinomycetes</taxon>
        <taxon>Kitasatosporales</taxon>
        <taxon>Streptomycetaceae</taxon>
        <taxon>Streptomyces</taxon>
    </lineage>
</organism>
<gene>
    <name evidence="2" type="ORF">AB5J57_32850</name>
</gene>